<reference evidence="3" key="1">
    <citation type="submission" date="2016-10" db="EMBL/GenBank/DDBJ databases">
        <title>Comparative genomics uncovers the prolific and rare metabolic potential of the cyanobacterial genus Moorea.</title>
        <authorList>
            <person name="Leao T."/>
            <person name="Castelao G."/>
            <person name="Korobeynikov A."/>
            <person name="Monroe E.A."/>
            <person name="Podell S."/>
            <person name="Glukhov E."/>
            <person name="Allen E."/>
            <person name="Gerwick W.H."/>
            <person name="Gerwick L."/>
        </authorList>
    </citation>
    <scope>NUCLEOTIDE SEQUENCE [LARGE SCALE GENOMIC DNA]</scope>
    <source>
        <strain evidence="3">JHB</strain>
    </source>
</reference>
<keyword evidence="1" id="KW-0378">Hydrolase</keyword>
<dbReference type="EMBL" id="CP017708">
    <property type="protein sequence ID" value="AOY84085.1"/>
    <property type="molecule type" value="Genomic_DNA"/>
</dbReference>
<dbReference type="PANTHER" id="PTHR43546">
    <property type="entry name" value="UPF0173 METAL-DEPENDENT HYDROLASE MJ1163-RELATED"/>
    <property type="match status" value="1"/>
</dbReference>
<dbReference type="GO" id="GO:0016787">
    <property type="term" value="F:hydrolase activity"/>
    <property type="evidence" value="ECO:0007669"/>
    <property type="project" value="UniProtKB-KW"/>
</dbReference>
<organism evidence="2 3">
    <name type="scientific">Moorena producens (strain JHB)</name>
    <dbReference type="NCBI Taxonomy" id="1454205"/>
    <lineage>
        <taxon>Bacteria</taxon>
        <taxon>Bacillati</taxon>
        <taxon>Cyanobacteriota</taxon>
        <taxon>Cyanophyceae</taxon>
        <taxon>Coleofasciculales</taxon>
        <taxon>Coleofasciculaceae</taxon>
        <taxon>Moorena</taxon>
    </lineage>
</organism>
<gene>
    <name evidence="2" type="ORF">BJP36_33325</name>
</gene>
<evidence type="ECO:0000256" key="1">
    <source>
        <dbReference type="ARBA" id="ARBA00022801"/>
    </source>
</evidence>
<dbReference type="Proteomes" id="UP000176944">
    <property type="component" value="Chromosome"/>
</dbReference>
<evidence type="ECO:0000313" key="3">
    <source>
        <dbReference type="Proteomes" id="UP000176944"/>
    </source>
</evidence>
<evidence type="ECO:0000313" key="2">
    <source>
        <dbReference type="EMBL" id="AOY84085.1"/>
    </source>
</evidence>
<protein>
    <submittedName>
        <fullName evidence="2">MBL fold metallo-hydrolase</fullName>
    </submittedName>
</protein>
<dbReference type="Pfam" id="PF13483">
    <property type="entry name" value="Lactamase_B_3"/>
    <property type="match status" value="1"/>
</dbReference>
<dbReference type="InterPro" id="IPR050114">
    <property type="entry name" value="UPF0173_UPF0282_UlaG_hydrolase"/>
</dbReference>
<accession>A0A1D9G9C8</accession>
<proteinExistence type="predicted"/>
<dbReference type="Gene3D" id="3.60.15.10">
    <property type="entry name" value="Ribonuclease Z/Hydroxyacylglutathione hydrolase-like"/>
    <property type="match status" value="1"/>
</dbReference>
<dbReference type="PANTHER" id="PTHR43546:SF9">
    <property type="entry name" value="L-ASCORBATE-6-PHOSPHATE LACTONASE ULAG-RELATED"/>
    <property type="match status" value="1"/>
</dbReference>
<dbReference type="InterPro" id="IPR036866">
    <property type="entry name" value="RibonucZ/Hydroxyglut_hydro"/>
</dbReference>
<dbReference type="SUPFAM" id="SSF56281">
    <property type="entry name" value="Metallo-hydrolase/oxidoreductase"/>
    <property type="match status" value="1"/>
</dbReference>
<dbReference type="AlphaFoldDB" id="A0A1D9G9C8"/>
<name>A0A1D9G9C8_MOOP1</name>
<sequence length="503" mass="58547">MQIQMIGHASIFVETEDCKILMDPVLWDSHCEGIEDICPKRKVFHDQIPGFDILIISHRHLDHFDIQSLASLPKNVDVLIPQDKLMETCLRDLGYSQIYKLKDWSEVKIGSTRLIATRSENRVPEYGMLFTDPSGVFWNQVDSDVSLETIRKVKSRYPHIDFLLAGWQPMLETQHQNNQPCLFPYAAYDQELKKISLIKPHSIAPGANGFKFIKGTSWLNKVVFPVTREQFCRDVAIVCPEVGGNVFPLDPGDVVTFKNGDVSYMKQKSSFVKMVEDDRYDLRFSPTNISDCLIDDNSDNYDLEEMKQTIRSEICCNFTKFIKDKQDSLFLEYCHWNLIYQLEIVFPDETQQYYFDFSEETIECHTGYNPLAHIFTSIAASNFYGMSKGIKGWDSAHMGGYYRNFQKLYLPTPYGIIKPIEVNEENSSQVKDPLDLRFPYQEIFEKVRHHEVQKWKFSEVNPKIIRETQTKMLRIGNTLVRLLEENKNQKVEENKDLQMASVR</sequence>